<dbReference type="EMBL" id="FLQS01000046">
    <property type="protein sequence ID" value="SBS78114.1"/>
    <property type="molecule type" value="Genomic_DNA"/>
</dbReference>
<proteinExistence type="predicted"/>
<sequence>MMSDDADVLAVRQGPRTRAGNPQIADFTLLVRVPGRPAAARVFTDGEASAAAQYATETGGVVEPLPLPPPTTPPRSGAPTFSQATDVDE</sequence>
<protein>
    <submittedName>
        <fullName evidence="2">Uncharacterized protein</fullName>
    </submittedName>
</protein>
<dbReference type="AlphaFoldDB" id="A0A1Y5PHH0"/>
<evidence type="ECO:0000313" key="2">
    <source>
        <dbReference type="EMBL" id="SBS78114.1"/>
    </source>
</evidence>
<accession>A0A1Y5PHH0</accession>
<gene>
    <name evidence="2" type="ORF">MHPYR_500050</name>
</gene>
<feature type="region of interest" description="Disordered" evidence="1">
    <location>
        <begin position="59"/>
        <end position="89"/>
    </location>
</feature>
<feature type="region of interest" description="Disordered" evidence="1">
    <location>
        <begin position="1"/>
        <end position="20"/>
    </location>
</feature>
<reference evidence="2" key="1">
    <citation type="submission" date="2016-03" db="EMBL/GenBank/DDBJ databases">
        <authorList>
            <person name="Ploux O."/>
        </authorList>
    </citation>
    <scope>NUCLEOTIDE SEQUENCE</scope>
    <source>
        <strain evidence="2">UC10</strain>
    </source>
</reference>
<name>A0A1Y5PHH0_9MYCO</name>
<evidence type="ECO:0000256" key="1">
    <source>
        <dbReference type="SAM" id="MobiDB-lite"/>
    </source>
</evidence>
<organism evidence="2">
    <name type="scientific">uncultured Mycobacterium sp</name>
    <dbReference type="NCBI Taxonomy" id="171292"/>
    <lineage>
        <taxon>Bacteria</taxon>
        <taxon>Bacillati</taxon>
        <taxon>Actinomycetota</taxon>
        <taxon>Actinomycetes</taxon>
        <taxon>Mycobacteriales</taxon>
        <taxon>Mycobacteriaceae</taxon>
        <taxon>Mycobacterium</taxon>
        <taxon>environmental samples</taxon>
    </lineage>
</organism>
<feature type="compositionally biased region" description="Polar residues" evidence="1">
    <location>
        <begin position="79"/>
        <end position="89"/>
    </location>
</feature>